<dbReference type="GO" id="GO:0005525">
    <property type="term" value="F:GTP binding"/>
    <property type="evidence" value="ECO:0007669"/>
    <property type="project" value="UniProtKB-UniRule"/>
</dbReference>
<evidence type="ECO:0000256" key="7">
    <source>
        <dbReference type="SAM" id="MobiDB-lite"/>
    </source>
</evidence>
<dbReference type="Gene3D" id="3.40.50.300">
    <property type="entry name" value="P-loop containing nucleotide triphosphate hydrolases"/>
    <property type="match status" value="1"/>
</dbReference>
<comment type="function">
    <text evidence="6">GTPase involved in activation of the TORC1 signaling pathway, which promotes growth and represses autophagy in nutrient-rich conditions.</text>
</comment>
<dbReference type="PANTHER" id="PTHR11259:SF1">
    <property type="entry name" value="RAS-RELATED GTP-BINDING PROTEIN"/>
    <property type="match status" value="1"/>
</dbReference>
<dbReference type="OMA" id="LIPNMQD"/>
<dbReference type="Pfam" id="PF04670">
    <property type="entry name" value="Gtr1_RagA"/>
    <property type="match status" value="1"/>
</dbReference>
<gene>
    <name evidence="8" type="ORF">GSTUM_00005954001</name>
</gene>
<proteinExistence type="inferred from homology"/>
<dbReference type="CDD" id="cd11384">
    <property type="entry name" value="RagA_like"/>
    <property type="match status" value="1"/>
</dbReference>
<keyword evidence="4 6" id="KW-0547">Nucleotide-binding</keyword>
<dbReference type="KEGG" id="tml:GSTUM_00005954001"/>
<keyword evidence="5 6" id="KW-0342">GTP-binding</keyword>
<organism evidence="8 9">
    <name type="scientific">Tuber melanosporum (strain Mel28)</name>
    <name type="common">Perigord black truffle</name>
    <dbReference type="NCBI Taxonomy" id="656061"/>
    <lineage>
        <taxon>Eukaryota</taxon>
        <taxon>Fungi</taxon>
        <taxon>Dikarya</taxon>
        <taxon>Ascomycota</taxon>
        <taxon>Pezizomycotina</taxon>
        <taxon>Pezizomycetes</taxon>
        <taxon>Pezizales</taxon>
        <taxon>Tuberaceae</taxon>
        <taxon>Tuber</taxon>
    </lineage>
</organism>
<evidence type="ECO:0000256" key="5">
    <source>
        <dbReference type="ARBA" id="ARBA00023134"/>
    </source>
</evidence>
<dbReference type="RefSeq" id="XP_002838101.1">
    <property type="nucleotide sequence ID" value="XM_002838055.1"/>
</dbReference>
<dbReference type="FunFam" id="3.30.450.190:FF:000002">
    <property type="entry name" value="Ras-related GTP-binding protein A"/>
    <property type="match status" value="1"/>
</dbReference>
<feature type="compositionally biased region" description="Basic and acidic residues" evidence="7">
    <location>
        <begin position="311"/>
        <end position="334"/>
    </location>
</feature>
<dbReference type="Gene3D" id="3.30.450.190">
    <property type="match status" value="1"/>
</dbReference>
<dbReference type="InterPro" id="IPR039397">
    <property type="entry name" value="RagA/B"/>
</dbReference>
<dbReference type="InParanoid" id="D5GCP9"/>
<dbReference type="GO" id="GO:0010507">
    <property type="term" value="P:negative regulation of autophagy"/>
    <property type="evidence" value="ECO:0007669"/>
    <property type="project" value="TreeGrafter"/>
</dbReference>
<comment type="subunit">
    <text evidence="6">Component of the GSE complex.</text>
</comment>
<dbReference type="GO" id="GO:0009267">
    <property type="term" value="P:cellular response to starvation"/>
    <property type="evidence" value="ECO:0007669"/>
    <property type="project" value="TreeGrafter"/>
</dbReference>
<keyword evidence="9" id="KW-1185">Reference proteome</keyword>
<dbReference type="PANTHER" id="PTHR11259">
    <property type="entry name" value="RAS-RELATED GTP BINDING RAG/GTR YEAST"/>
    <property type="match status" value="1"/>
</dbReference>
<dbReference type="EMBL" id="FN430120">
    <property type="protein sequence ID" value="CAZ82292.1"/>
    <property type="molecule type" value="Genomic_DNA"/>
</dbReference>
<dbReference type="eggNOG" id="KOG3886">
    <property type="taxonomic scope" value="Eukaryota"/>
</dbReference>
<evidence type="ECO:0000313" key="8">
    <source>
        <dbReference type="EMBL" id="CAZ82292.1"/>
    </source>
</evidence>
<reference evidence="8 9" key="1">
    <citation type="journal article" date="2010" name="Nature">
        <title>Perigord black truffle genome uncovers evolutionary origins and mechanisms of symbiosis.</title>
        <authorList>
            <person name="Martin F."/>
            <person name="Kohler A."/>
            <person name="Murat C."/>
            <person name="Balestrini R."/>
            <person name="Coutinho P.M."/>
            <person name="Jaillon O."/>
            <person name="Montanini B."/>
            <person name="Morin E."/>
            <person name="Noel B."/>
            <person name="Percudani R."/>
            <person name="Porcel B."/>
            <person name="Rubini A."/>
            <person name="Amicucci A."/>
            <person name="Amselem J."/>
            <person name="Anthouard V."/>
            <person name="Arcioni S."/>
            <person name="Artiguenave F."/>
            <person name="Aury J.M."/>
            <person name="Ballario P."/>
            <person name="Bolchi A."/>
            <person name="Brenna A."/>
            <person name="Brun A."/>
            <person name="Buee M."/>
            <person name="Cantarel B."/>
            <person name="Chevalier G."/>
            <person name="Couloux A."/>
            <person name="Da Silva C."/>
            <person name="Denoeud F."/>
            <person name="Duplessis S."/>
            <person name="Ghignone S."/>
            <person name="Hilselberger B."/>
            <person name="Iotti M."/>
            <person name="Marcais B."/>
            <person name="Mello A."/>
            <person name="Miranda M."/>
            <person name="Pacioni G."/>
            <person name="Quesneville H."/>
            <person name="Riccioni C."/>
            <person name="Ruotolo R."/>
            <person name="Splivallo R."/>
            <person name="Stocchi V."/>
            <person name="Tisserant E."/>
            <person name="Viscomi A.R."/>
            <person name="Zambonelli A."/>
            <person name="Zampieri E."/>
            <person name="Henrissat B."/>
            <person name="Lebrun M.H."/>
            <person name="Paolocci F."/>
            <person name="Bonfante P."/>
            <person name="Ottonello S."/>
            <person name="Wincker P."/>
        </authorList>
    </citation>
    <scope>NUCLEOTIDE SEQUENCE [LARGE SCALE GENOMIC DNA]</scope>
    <source>
        <strain evidence="8 9">Mel28</strain>
    </source>
</reference>
<dbReference type="AlphaFoldDB" id="D5GCP9"/>
<evidence type="ECO:0000256" key="1">
    <source>
        <dbReference type="ARBA" id="ARBA00004496"/>
    </source>
</evidence>
<evidence type="ECO:0000256" key="4">
    <source>
        <dbReference type="ARBA" id="ARBA00022741"/>
    </source>
</evidence>
<dbReference type="STRING" id="656061.D5GCP9"/>
<dbReference type="SUPFAM" id="SSF52540">
    <property type="entry name" value="P-loop containing nucleoside triphosphate hydrolases"/>
    <property type="match status" value="1"/>
</dbReference>
<comment type="similarity">
    <text evidence="2 6">Belongs to the GTR/RAG GTP-binding protein family.</text>
</comment>
<evidence type="ECO:0000313" key="9">
    <source>
        <dbReference type="Proteomes" id="UP000006911"/>
    </source>
</evidence>
<feature type="region of interest" description="Disordered" evidence="7">
    <location>
        <begin position="311"/>
        <end position="349"/>
    </location>
</feature>
<accession>D5GCP9</accession>
<dbReference type="FunFam" id="3.40.50.300:FF:000488">
    <property type="entry name" value="Small monomeric GTPase (Gtr1)"/>
    <property type="match status" value="1"/>
</dbReference>
<evidence type="ECO:0000256" key="2">
    <source>
        <dbReference type="ARBA" id="ARBA00007756"/>
    </source>
</evidence>
<dbReference type="FunCoup" id="D5GCP9">
    <property type="interactions" value="248"/>
</dbReference>
<protein>
    <recommendedName>
        <fullName evidence="6">GTP-binding protein</fullName>
    </recommendedName>
</protein>
<dbReference type="InterPro" id="IPR006762">
    <property type="entry name" value="Gtr1_RagA"/>
</dbReference>
<evidence type="ECO:0000256" key="3">
    <source>
        <dbReference type="ARBA" id="ARBA00022490"/>
    </source>
</evidence>
<name>D5GCP9_TUBMM</name>
<dbReference type="GO" id="GO:1904262">
    <property type="term" value="P:negative regulation of TORC1 signaling"/>
    <property type="evidence" value="ECO:0007669"/>
    <property type="project" value="EnsemblFungi"/>
</dbReference>
<dbReference type="GO" id="GO:1990131">
    <property type="term" value="C:Gtr1-Gtr2 GTPase complex"/>
    <property type="evidence" value="ECO:0007669"/>
    <property type="project" value="UniProtKB-UniRule"/>
</dbReference>
<dbReference type="GO" id="GO:0003924">
    <property type="term" value="F:GTPase activity"/>
    <property type="evidence" value="ECO:0007669"/>
    <property type="project" value="UniProtKB-UniRule"/>
</dbReference>
<evidence type="ECO:0000256" key="6">
    <source>
        <dbReference type="RuleBase" id="RU367014"/>
    </source>
</evidence>
<dbReference type="InterPro" id="IPR027417">
    <property type="entry name" value="P-loop_NTPase"/>
</dbReference>
<comment type="subcellular location">
    <subcellularLocation>
        <location evidence="1">Cytoplasm</location>
    </subcellularLocation>
</comment>
<dbReference type="GO" id="GO:1904263">
    <property type="term" value="P:positive regulation of TORC1 signaling"/>
    <property type="evidence" value="ECO:0007669"/>
    <property type="project" value="EnsemblFungi"/>
</dbReference>
<dbReference type="GeneID" id="9187911"/>
<dbReference type="GO" id="GO:0000329">
    <property type="term" value="C:fungal-type vacuole membrane"/>
    <property type="evidence" value="ECO:0007669"/>
    <property type="project" value="EnsemblFungi"/>
</dbReference>
<dbReference type="Proteomes" id="UP000006911">
    <property type="component" value="Unassembled WGS sequence"/>
</dbReference>
<dbReference type="GO" id="GO:0005634">
    <property type="term" value="C:nucleus"/>
    <property type="evidence" value="ECO:0007669"/>
    <property type="project" value="TreeGrafter"/>
</dbReference>
<keyword evidence="3" id="KW-0963">Cytoplasm</keyword>
<sequence length="349" mass="39245">MEERKGRKKKVLLMGKSGSGKSSMRSIVFSNYVAKDTRRLGATIDVEHSHVRFLGNLTLNLWDCGGQDAFMENYLATQRDHIFRNVEVLIYVFDIESREFERDLITYSSCIEALRDNSSNARIFCLVHKMDLVQTELRERLFNERRDVLVSRSLGLAITCFQTSIWDETLYKAWAGIVYTLIPNLPQLETHLHRFASIADAEEVILFERTTFLVISHVTRSPIPNPFPDRFEKISNIVKQFKQSCSKMASNFTAFELRAAGFSAFIDVLTPNTYILVVMPAGAAESATTLMNIAVARKHFEKLERDSSVRGVEKLGRDSSVRGAEKDSGVRGSEKGGGGVGEKDGINGN</sequence>
<dbReference type="HOGENOM" id="CLU_044099_1_0_1"/>